<dbReference type="EMBL" id="PKPP01011119">
    <property type="protein sequence ID" value="PWA44732.1"/>
    <property type="molecule type" value="Genomic_DNA"/>
</dbReference>
<evidence type="ECO:0000256" key="1">
    <source>
        <dbReference type="SAM" id="Phobius"/>
    </source>
</evidence>
<feature type="transmembrane region" description="Helical" evidence="1">
    <location>
        <begin position="54"/>
        <end position="75"/>
    </location>
</feature>
<comment type="caution">
    <text evidence="2">The sequence shown here is derived from an EMBL/GenBank/DDBJ whole genome shotgun (WGS) entry which is preliminary data.</text>
</comment>
<gene>
    <name evidence="2" type="ORF">CTI12_AA523950</name>
</gene>
<name>A0A2U1L6X0_ARTAN</name>
<sequence>MVGLMARFLDVACKLEKVVAIFLGVACKLELVEEVLDAAYRLEWLALGCWSGLAWLWLGLWLGVVWAGLLARLWLGLGLC</sequence>
<protein>
    <submittedName>
        <fullName evidence="2">Uncharacterized protein</fullName>
    </submittedName>
</protein>
<keyword evidence="1" id="KW-0812">Transmembrane</keyword>
<dbReference type="AlphaFoldDB" id="A0A2U1L6X0"/>
<keyword evidence="1" id="KW-0472">Membrane</keyword>
<dbReference type="Proteomes" id="UP000245207">
    <property type="component" value="Unassembled WGS sequence"/>
</dbReference>
<organism evidence="2 3">
    <name type="scientific">Artemisia annua</name>
    <name type="common">Sweet wormwood</name>
    <dbReference type="NCBI Taxonomy" id="35608"/>
    <lineage>
        <taxon>Eukaryota</taxon>
        <taxon>Viridiplantae</taxon>
        <taxon>Streptophyta</taxon>
        <taxon>Embryophyta</taxon>
        <taxon>Tracheophyta</taxon>
        <taxon>Spermatophyta</taxon>
        <taxon>Magnoliopsida</taxon>
        <taxon>eudicotyledons</taxon>
        <taxon>Gunneridae</taxon>
        <taxon>Pentapetalae</taxon>
        <taxon>asterids</taxon>
        <taxon>campanulids</taxon>
        <taxon>Asterales</taxon>
        <taxon>Asteraceae</taxon>
        <taxon>Asteroideae</taxon>
        <taxon>Anthemideae</taxon>
        <taxon>Artemisiinae</taxon>
        <taxon>Artemisia</taxon>
    </lineage>
</organism>
<keyword evidence="1" id="KW-1133">Transmembrane helix</keyword>
<reference evidence="2 3" key="1">
    <citation type="journal article" date="2018" name="Mol. Plant">
        <title>The genome of Artemisia annua provides insight into the evolution of Asteraceae family and artemisinin biosynthesis.</title>
        <authorList>
            <person name="Shen Q."/>
            <person name="Zhang L."/>
            <person name="Liao Z."/>
            <person name="Wang S."/>
            <person name="Yan T."/>
            <person name="Shi P."/>
            <person name="Liu M."/>
            <person name="Fu X."/>
            <person name="Pan Q."/>
            <person name="Wang Y."/>
            <person name="Lv Z."/>
            <person name="Lu X."/>
            <person name="Zhang F."/>
            <person name="Jiang W."/>
            <person name="Ma Y."/>
            <person name="Chen M."/>
            <person name="Hao X."/>
            <person name="Li L."/>
            <person name="Tang Y."/>
            <person name="Lv G."/>
            <person name="Zhou Y."/>
            <person name="Sun X."/>
            <person name="Brodelius P.E."/>
            <person name="Rose J.K.C."/>
            <person name="Tang K."/>
        </authorList>
    </citation>
    <scope>NUCLEOTIDE SEQUENCE [LARGE SCALE GENOMIC DNA]</scope>
    <source>
        <strain evidence="3">cv. Huhao1</strain>
        <tissue evidence="2">Leaf</tissue>
    </source>
</reference>
<evidence type="ECO:0000313" key="3">
    <source>
        <dbReference type="Proteomes" id="UP000245207"/>
    </source>
</evidence>
<evidence type="ECO:0000313" key="2">
    <source>
        <dbReference type="EMBL" id="PWA44732.1"/>
    </source>
</evidence>
<proteinExistence type="predicted"/>
<keyword evidence="3" id="KW-1185">Reference proteome</keyword>
<accession>A0A2U1L6X0</accession>